<dbReference type="CDD" id="cd00067">
    <property type="entry name" value="GAL4"/>
    <property type="match status" value="1"/>
</dbReference>
<organism evidence="3 4">
    <name type="scientific">Apodospora peruviana</name>
    <dbReference type="NCBI Taxonomy" id="516989"/>
    <lineage>
        <taxon>Eukaryota</taxon>
        <taxon>Fungi</taxon>
        <taxon>Dikarya</taxon>
        <taxon>Ascomycota</taxon>
        <taxon>Pezizomycotina</taxon>
        <taxon>Sordariomycetes</taxon>
        <taxon>Sordariomycetidae</taxon>
        <taxon>Sordariales</taxon>
        <taxon>Lasiosphaeriaceae</taxon>
        <taxon>Apodospora</taxon>
    </lineage>
</organism>
<feature type="region of interest" description="Disordered" evidence="2">
    <location>
        <begin position="395"/>
        <end position="421"/>
    </location>
</feature>
<accession>A0AAE0IUG4</accession>
<keyword evidence="4" id="KW-1185">Reference proteome</keyword>
<feature type="region of interest" description="Disordered" evidence="2">
    <location>
        <begin position="209"/>
        <end position="249"/>
    </location>
</feature>
<protein>
    <recommendedName>
        <fullName evidence="5">Zn(2)-C6 fungal-type domain-containing protein</fullName>
    </recommendedName>
</protein>
<feature type="compositionally biased region" description="Low complexity" evidence="2">
    <location>
        <begin position="136"/>
        <end position="155"/>
    </location>
</feature>
<dbReference type="GO" id="GO:0000981">
    <property type="term" value="F:DNA-binding transcription factor activity, RNA polymerase II-specific"/>
    <property type="evidence" value="ECO:0007669"/>
    <property type="project" value="InterPro"/>
</dbReference>
<reference evidence="3" key="1">
    <citation type="journal article" date="2023" name="Mol. Phylogenet. Evol.">
        <title>Genome-scale phylogeny and comparative genomics of the fungal order Sordariales.</title>
        <authorList>
            <person name="Hensen N."/>
            <person name="Bonometti L."/>
            <person name="Westerberg I."/>
            <person name="Brannstrom I.O."/>
            <person name="Guillou S."/>
            <person name="Cros-Aarteil S."/>
            <person name="Calhoun S."/>
            <person name="Haridas S."/>
            <person name="Kuo A."/>
            <person name="Mondo S."/>
            <person name="Pangilinan J."/>
            <person name="Riley R."/>
            <person name="LaButti K."/>
            <person name="Andreopoulos B."/>
            <person name="Lipzen A."/>
            <person name="Chen C."/>
            <person name="Yan M."/>
            <person name="Daum C."/>
            <person name="Ng V."/>
            <person name="Clum A."/>
            <person name="Steindorff A."/>
            <person name="Ohm R.A."/>
            <person name="Martin F."/>
            <person name="Silar P."/>
            <person name="Natvig D.O."/>
            <person name="Lalanne C."/>
            <person name="Gautier V."/>
            <person name="Ament-Velasquez S.L."/>
            <person name="Kruys A."/>
            <person name="Hutchinson M.I."/>
            <person name="Powell A.J."/>
            <person name="Barry K."/>
            <person name="Miller A.N."/>
            <person name="Grigoriev I.V."/>
            <person name="Debuchy R."/>
            <person name="Gladieux P."/>
            <person name="Hiltunen Thoren M."/>
            <person name="Johannesson H."/>
        </authorList>
    </citation>
    <scope>NUCLEOTIDE SEQUENCE</scope>
    <source>
        <strain evidence="3">CBS 118394</strain>
    </source>
</reference>
<evidence type="ECO:0000313" key="4">
    <source>
        <dbReference type="Proteomes" id="UP001283341"/>
    </source>
</evidence>
<feature type="compositionally biased region" description="Low complexity" evidence="2">
    <location>
        <begin position="316"/>
        <end position="332"/>
    </location>
</feature>
<proteinExistence type="predicted"/>
<reference evidence="3" key="2">
    <citation type="submission" date="2023-06" db="EMBL/GenBank/DDBJ databases">
        <authorList>
            <consortium name="Lawrence Berkeley National Laboratory"/>
            <person name="Haridas S."/>
            <person name="Hensen N."/>
            <person name="Bonometti L."/>
            <person name="Westerberg I."/>
            <person name="Brannstrom I.O."/>
            <person name="Guillou S."/>
            <person name="Cros-Aarteil S."/>
            <person name="Calhoun S."/>
            <person name="Kuo A."/>
            <person name="Mondo S."/>
            <person name="Pangilinan J."/>
            <person name="Riley R."/>
            <person name="Labutti K."/>
            <person name="Andreopoulos B."/>
            <person name="Lipzen A."/>
            <person name="Chen C."/>
            <person name="Yanf M."/>
            <person name="Daum C."/>
            <person name="Ng V."/>
            <person name="Clum A."/>
            <person name="Steindorff A."/>
            <person name="Ohm R."/>
            <person name="Martin F."/>
            <person name="Silar P."/>
            <person name="Natvig D."/>
            <person name="Lalanne C."/>
            <person name="Gautier V."/>
            <person name="Ament-Velasquez S.L."/>
            <person name="Kruys A."/>
            <person name="Hutchinson M.I."/>
            <person name="Powell A.J."/>
            <person name="Barry K."/>
            <person name="Miller A.N."/>
            <person name="Grigoriev I.V."/>
            <person name="Debuchy R."/>
            <person name="Gladieux P."/>
            <person name="Thoren M.H."/>
            <person name="Johannesson H."/>
        </authorList>
    </citation>
    <scope>NUCLEOTIDE SEQUENCE</scope>
    <source>
        <strain evidence="3">CBS 118394</strain>
    </source>
</reference>
<sequence>MSRHNSTGAFQGFSVVQPTLGAALQWLPALGTQELDDMINAFLPGPSSIQDKRAHISMDFFEYSRQTGETFKFYPVSSKSFASATTASPASSAGLYDSGYGSNFNVSPVVASDSNLWTQSPVTYAPSVSFSETNARSPRSSTSRRPAASSSRQQTTDFSNHPGMRIMTKDGRDVTNSASRGCKSKEQRDHAHLMRIIKACDACKRKKIRCDPSHKKRPASQASPVHSEQKPTKKSKKQQKADPPPVGINEFSLDFLTTDDLEIPQTTSSFPPFEASSESLDQLWDQFVQEDSGIFTTDFTDFNYDFFNDPLGYVTPSTGSSSASPSQVFTPYTPAPPGPSPTVVVESVPELVPSDPAPPYLNPGVPHGTDYVDFNLYSPPADFFLDEEPLPLKRSSLSEGRRPLSAQSRSAAAGQPLLNTAPLPVSSVASRAEGTSSSSSDYLQWSPVGVLEDAQFFGLATSSSQLPSPHVTNRVPHRWSVIGQELAVEQQHRDPDRHGPDRTPLHVSDEQYCAVRSGVSSRPQYSLASSENVVSTAPVLRISSIRVGPVVTQVPDGVSPAATVDIGVSSSSTRPSPSLASQVSAVSPQALVSASSPSETSLSYYGNSRVQTTVSHGDVAATSSLSVIARAVESVGVDSSHHVDVGDGVPANHQQSPSGWQRFVRYRSDGQPGLVSVPGVGEVVGSPFNAFLATNIDSSLPVRRILAGEDVKLGQASSPSSVVSFSQLVVLGLVSYLLACILSTQFMGGLTDLLDTLVIKTTISLASLATLRRSTARTPLPIGHIGNVKSKIQDIGMRFSNFGCTVRQRAGLFARRMSSAMPSMQSLGLS</sequence>
<dbReference type="Proteomes" id="UP001283341">
    <property type="component" value="Unassembled WGS sequence"/>
</dbReference>
<dbReference type="GO" id="GO:0008270">
    <property type="term" value="F:zinc ion binding"/>
    <property type="evidence" value="ECO:0007669"/>
    <property type="project" value="InterPro"/>
</dbReference>
<feature type="region of interest" description="Disordered" evidence="2">
    <location>
        <begin position="128"/>
        <end position="190"/>
    </location>
</feature>
<comment type="caution">
    <text evidence="3">The sequence shown here is derived from an EMBL/GenBank/DDBJ whole genome shotgun (WGS) entry which is preliminary data.</text>
</comment>
<gene>
    <name evidence="3" type="ORF">B0H66DRAFT_91945</name>
</gene>
<name>A0AAE0IUG4_9PEZI</name>
<feature type="compositionally biased region" description="Basic residues" evidence="2">
    <location>
        <begin position="209"/>
        <end position="218"/>
    </location>
</feature>
<dbReference type="InterPro" id="IPR001138">
    <property type="entry name" value="Zn2Cys6_DnaBD"/>
</dbReference>
<evidence type="ECO:0000256" key="1">
    <source>
        <dbReference type="ARBA" id="ARBA00023242"/>
    </source>
</evidence>
<evidence type="ECO:0000256" key="2">
    <source>
        <dbReference type="SAM" id="MobiDB-lite"/>
    </source>
</evidence>
<evidence type="ECO:0000313" key="3">
    <source>
        <dbReference type="EMBL" id="KAK3331167.1"/>
    </source>
</evidence>
<keyword evidence="1" id="KW-0539">Nucleus</keyword>
<dbReference type="EMBL" id="JAUEDM010000001">
    <property type="protein sequence ID" value="KAK3331167.1"/>
    <property type="molecule type" value="Genomic_DNA"/>
</dbReference>
<evidence type="ECO:0008006" key="5">
    <source>
        <dbReference type="Google" id="ProtNLM"/>
    </source>
</evidence>
<dbReference type="AlphaFoldDB" id="A0AAE0IUG4"/>
<feature type="region of interest" description="Disordered" evidence="2">
    <location>
        <begin position="316"/>
        <end position="342"/>
    </location>
</feature>